<organism evidence="1 3">
    <name type="scientific">Chitinophaga sancti</name>
    <dbReference type="NCBI Taxonomy" id="1004"/>
    <lineage>
        <taxon>Bacteria</taxon>
        <taxon>Pseudomonadati</taxon>
        <taxon>Bacteroidota</taxon>
        <taxon>Chitinophagia</taxon>
        <taxon>Chitinophagales</taxon>
        <taxon>Chitinophagaceae</taxon>
        <taxon>Chitinophaga</taxon>
    </lineage>
</organism>
<proteinExistence type="predicted"/>
<dbReference type="Proteomes" id="UP000183788">
    <property type="component" value="Unassembled WGS sequence"/>
</dbReference>
<dbReference type="Proteomes" id="UP001326715">
    <property type="component" value="Chromosome"/>
</dbReference>
<keyword evidence="4" id="KW-1185">Reference proteome</keyword>
<reference evidence="2 4" key="2">
    <citation type="submission" date="2023-11" db="EMBL/GenBank/DDBJ databases">
        <title>MicrobeMod: A computational toolkit for identifying prokaryotic methylation and restriction-modification with nanopore sequencing.</title>
        <authorList>
            <person name="Crits-Christoph A."/>
            <person name="Kang S.C."/>
            <person name="Lee H."/>
            <person name="Ostrov N."/>
        </authorList>
    </citation>
    <scope>NUCLEOTIDE SEQUENCE [LARGE SCALE GENOMIC DNA]</scope>
    <source>
        <strain evidence="2 4">ATCC 23090</strain>
    </source>
</reference>
<evidence type="ECO:0000313" key="1">
    <source>
        <dbReference type="EMBL" id="SFW54852.1"/>
    </source>
</evidence>
<dbReference type="STRING" id="1004.SAMN05661012_02426"/>
<dbReference type="InterPro" id="IPR012338">
    <property type="entry name" value="Beta-lactam/transpept-like"/>
</dbReference>
<dbReference type="OrthoDB" id="9793489at2"/>
<dbReference type="EMBL" id="CP140154">
    <property type="protein sequence ID" value="WQG93147.1"/>
    <property type="molecule type" value="Genomic_DNA"/>
</dbReference>
<dbReference type="GO" id="GO:0016787">
    <property type="term" value="F:hydrolase activity"/>
    <property type="evidence" value="ECO:0007669"/>
    <property type="project" value="UniProtKB-KW"/>
</dbReference>
<keyword evidence="2" id="KW-0378">Hydrolase</keyword>
<dbReference type="AlphaFoldDB" id="A0A1K1Q530"/>
<dbReference type="SUPFAM" id="SSF56601">
    <property type="entry name" value="beta-lactamase/transpeptidase-like"/>
    <property type="match status" value="1"/>
</dbReference>
<dbReference type="EMBL" id="FPIZ01000007">
    <property type="protein sequence ID" value="SFW54852.1"/>
    <property type="molecule type" value="Genomic_DNA"/>
</dbReference>
<name>A0A1K1Q530_9BACT</name>
<dbReference type="RefSeq" id="WP_083571510.1">
    <property type="nucleotide sequence ID" value="NZ_CP139972.1"/>
</dbReference>
<evidence type="ECO:0000313" key="3">
    <source>
        <dbReference type="Proteomes" id="UP000183788"/>
    </source>
</evidence>
<evidence type="ECO:0000313" key="2">
    <source>
        <dbReference type="EMBL" id="WQG93147.1"/>
    </source>
</evidence>
<dbReference type="Gene3D" id="3.40.710.10">
    <property type="entry name" value="DD-peptidase/beta-lactamase superfamily"/>
    <property type="match status" value="1"/>
</dbReference>
<accession>A0A1K1Q530</accession>
<reference evidence="1 3" key="1">
    <citation type="submission" date="2016-11" db="EMBL/GenBank/DDBJ databases">
        <authorList>
            <person name="Jaros S."/>
            <person name="Januszkiewicz K."/>
            <person name="Wedrychowicz H."/>
        </authorList>
    </citation>
    <scope>NUCLEOTIDE SEQUENCE [LARGE SCALE GENOMIC DNA]</scope>
    <source>
        <strain evidence="1 3">DSM 784</strain>
    </source>
</reference>
<gene>
    <name evidence="1" type="ORF">SAMN05661012_02426</name>
    <name evidence="2" type="ORF">SR876_17580</name>
</gene>
<evidence type="ECO:0000313" key="4">
    <source>
        <dbReference type="Proteomes" id="UP001326715"/>
    </source>
</evidence>
<sequence>MISLWHTALQKGKFLSKRSLAAIFTKDRGPYGYGWFIDSLYGKLRISHDGKIAGYKNILIRFPQDDICIIALSNANSSGGDVIDNIMSILYHQPLARAFADLPVINMPDSIKKEFTGLYKFRKEDSTQVQVHLQDSNLYIHIPGNKEQPLQLVKRNVFRAGSARIEFMRNDKGAIWQMLVYSHGEIMGVVKIQ</sequence>
<protein>
    <submittedName>
        <fullName evidence="1">Beta-lactamase</fullName>
    </submittedName>
    <submittedName>
        <fullName evidence="2">Serine hydrolase</fullName>
    </submittedName>
</protein>